<keyword evidence="3" id="KW-1185">Reference proteome</keyword>
<name>A0A2H3DXI8_ARMGA</name>
<evidence type="ECO:0000313" key="3">
    <source>
        <dbReference type="Proteomes" id="UP000217790"/>
    </source>
</evidence>
<sequence>MASVMIEVDGGILYYLSFSYRLFYTVCCYITGRRAFFMCNNILPLSIILTQRASWSPVMHHAPYESISVALSVMSSSSVWPVI</sequence>
<proteinExistence type="predicted"/>
<reference evidence="3" key="1">
    <citation type="journal article" date="2017" name="Nat. Ecol. Evol.">
        <title>Genome expansion and lineage-specific genetic innovations in the forest pathogenic fungi Armillaria.</title>
        <authorList>
            <person name="Sipos G."/>
            <person name="Prasanna A.N."/>
            <person name="Walter M.C."/>
            <person name="O'Connor E."/>
            <person name="Balint B."/>
            <person name="Krizsan K."/>
            <person name="Kiss B."/>
            <person name="Hess J."/>
            <person name="Varga T."/>
            <person name="Slot J."/>
            <person name="Riley R."/>
            <person name="Boka B."/>
            <person name="Rigling D."/>
            <person name="Barry K."/>
            <person name="Lee J."/>
            <person name="Mihaltcheva S."/>
            <person name="LaButti K."/>
            <person name="Lipzen A."/>
            <person name="Waldron R."/>
            <person name="Moloney N.M."/>
            <person name="Sperisen C."/>
            <person name="Kredics L."/>
            <person name="Vagvoelgyi C."/>
            <person name="Patrignani A."/>
            <person name="Fitzpatrick D."/>
            <person name="Nagy I."/>
            <person name="Doyle S."/>
            <person name="Anderson J.B."/>
            <person name="Grigoriev I.V."/>
            <person name="Gueldener U."/>
            <person name="Muensterkoetter M."/>
            <person name="Nagy L.G."/>
        </authorList>
    </citation>
    <scope>NUCLEOTIDE SEQUENCE [LARGE SCALE GENOMIC DNA]</scope>
    <source>
        <strain evidence="3">Ar21-2</strain>
    </source>
</reference>
<dbReference type="InParanoid" id="A0A2H3DXI8"/>
<dbReference type="EMBL" id="KZ293657">
    <property type="protein sequence ID" value="PBK93013.1"/>
    <property type="molecule type" value="Genomic_DNA"/>
</dbReference>
<keyword evidence="1" id="KW-0812">Transmembrane</keyword>
<keyword evidence="1" id="KW-1133">Transmembrane helix</keyword>
<protein>
    <submittedName>
        <fullName evidence="2">Uncharacterized protein</fullName>
    </submittedName>
</protein>
<organism evidence="2 3">
    <name type="scientific">Armillaria gallica</name>
    <name type="common">Bulbous honey fungus</name>
    <name type="synonym">Armillaria bulbosa</name>
    <dbReference type="NCBI Taxonomy" id="47427"/>
    <lineage>
        <taxon>Eukaryota</taxon>
        <taxon>Fungi</taxon>
        <taxon>Dikarya</taxon>
        <taxon>Basidiomycota</taxon>
        <taxon>Agaricomycotina</taxon>
        <taxon>Agaricomycetes</taxon>
        <taxon>Agaricomycetidae</taxon>
        <taxon>Agaricales</taxon>
        <taxon>Marasmiineae</taxon>
        <taxon>Physalacriaceae</taxon>
        <taxon>Armillaria</taxon>
    </lineage>
</organism>
<evidence type="ECO:0000256" key="1">
    <source>
        <dbReference type="SAM" id="Phobius"/>
    </source>
</evidence>
<keyword evidence="1" id="KW-0472">Membrane</keyword>
<accession>A0A2H3DXI8</accession>
<feature type="transmembrane region" description="Helical" evidence="1">
    <location>
        <begin position="12"/>
        <end position="32"/>
    </location>
</feature>
<dbReference type="Proteomes" id="UP000217790">
    <property type="component" value="Unassembled WGS sequence"/>
</dbReference>
<gene>
    <name evidence="2" type="ORF">ARMGADRAFT_145120</name>
</gene>
<dbReference type="AlphaFoldDB" id="A0A2H3DXI8"/>
<evidence type="ECO:0000313" key="2">
    <source>
        <dbReference type="EMBL" id="PBK93013.1"/>
    </source>
</evidence>